<dbReference type="Proteomes" id="UP001458880">
    <property type="component" value="Unassembled WGS sequence"/>
</dbReference>
<accession>A0AAW1LG25</accession>
<sequence length="255" mass="27894">MLTFTQGGDAACKEHDIAYSQNKDLSSRHRADLILENKAWSRVKSKDASVGEKAAAWSVTNAMKIKRKIGIGLKKKKKQAFRKSVVVKAKDVIKKFKGNVKEGAKLSLSAAKLAVKAAGGKKRIRSPRIIPIPKHGGVLPLIPLFAGLSAIGSLAGGAAGIATAVNKAKAAQKKLAESQRHNKMMEDIALKDKDIIKFAKDIPHFRGVFMRDSLPKIPYKNECAVINLDSVKNSGTHWVCYCKEGNTVHYFDSFW</sequence>
<evidence type="ECO:0000313" key="2">
    <source>
        <dbReference type="Proteomes" id="UP001458880"/>
    </source>
</evidence>
<reference evidence="1 2" key="1">
    <citation type="journal article" date="2024" name="BMC Genomics">
        <title>De novo assembly and annotation of Popillia japonica's genome with initial clues to its potential as an invasive pest.</title>
        <authorList>
            <person name="Cucini C."/>
            <person name="Boschi S."/>
            <person name="Funari R."/>
            <person name="Cardaioli E."/>
            <person name="Iannotti N."/>
            <person name="Marturano G."/>
            <person name="Paoli F."/>
            <person name="Bruttini M."/>
            <person name="Carapelli A."/>
            <person name="Frati F."/>
            <person name="Nardi F."/>
        </authorList>
    </citation>
    <scope>NUCLEOTIDE SEQUENCE [LARGE SCALE GENOMIC DNA]</scope>
    <source>
        <strain evidence="1">DMR45628</strain>
    </source>
</reference>
<comment type="caution">
    <text evidence="1">The sequence shown here is derived from an EMBL/GenBank/DDBJ whole genome shotgun (WGS) entry which is preliminary data.</text>
</comment>
<protein>
    <submittedName>
        <fullName evidence="1">Uncharacterized protein</fullName>
    </submittedName>
</protein>
<gene>
    <name evidence="1" type="ORF">QE152_g13195</name>
</gene>
<proteinExistence type="predicted"/>
<name>A0AAW1LG25_POPJA</name>
<evidence type="ECO:0000313" key="1">
    <source>
        <dbReference type="EMBL" id="KAK9731983.1"/>
    </source>
</evidence>
<organism evidence="1 2">
    <name type="scientific">Popillia japonica</name>
    <name type="common">Japanese beetle</name>
    <dbReference type="NCBI Taxonomy" id="7064"/>
    <lineage>
        <taxon>Eukaryota</taxon>
        <taxon>Metazoa</taxon>
        <taxon>Ecdysozoa</taxon>
        <taxon>Arthropoda</taxon>
        <taxon>Hexapoda</taxon>
        <taxon>Insecta</taxon>
        <taxon>Pterygota</taxon>
        <taxon>Neoptera</taxon>
        <taxon>Endopterygota</taxon>
        <taxon>Coleoptera</taxon>
        <taxon>Polyphaga</taxon>
        <taxon>Scarabaeiformia</taxon>
        <taxon>Scarabaeidae</taxon>
        <taxon>Rutelinae</taxon>
        <taxon>Popillia</taxon>
    </lineage>
</organism>
<dbReference type="AlphaFoldDB" id="A0AAW1LG25"/>
<keyword evidence="2" id="KW-1185">Reference proteome</keyword>
<dbReference type="EMBL" id="JASPKY010000123">
    <property type="protein sequence ID" value="KAK9731983.1"/>
    <property type="molecule type" value="Genomic_DNA"/>
</dbReference>
<dbReference type="Gene3D" id="3.40.395.10">
    <property type="entry name" value="Adenoviral Proteinase, Chain A"/>
    <property type="match status" value="1"/>
</dbReference>